<dbReference type="EMBL" id="UINC01221690">
    <property type="protein sequence ID" value="SVE50126.1"/>
    <property type="molecule type" value="Genomic_DNA"/>
</dbReference>
<proteinExistence type="predicted"/>
<organism evidence="1">
    <name type="scientific">marine metagenome</name>
    <dbReference type="NCBI Taxonomy" id="408172"/>
    <lineage>
        <taxon>unclassified sequences</taxon>
        <taxon>metagenomes</taxon>
        <taxon>ecological metagenomes</taxon>
    </lineage>
</organism>
<protein>
    <submittedName>
        <fullName evidence="1">Uncharacterized protein</fullName>
    </submittedName>
</protein>
<accession>A0A383E005</accession>
<feature type="non-terminal residue" evidence="1">
    <location>
        <position position="62"/>
    </location>
</feature>
<dbReference type="AlphaFoldDB" id="A0A383E005"/>
<sequence length="62" mass="7375">MFIIAHVCHGQFFYTDYQEGKYWLQTNSAMLSLPLAQQNSYWSNYVSDKYRKQNNGHSFGIF</sequence>
<evidence type="ECO:0000313" key="1">
    <source>
        <dbReference type="EMBL" id="SVE50126.1"/>
    </source>
</evidence>
<gene>
    <name evidence="1" type="ORF">METZ01_LOCUS502980</name>
</gene>
<reference evidence="1" key="1">
    <citation type="submission" date="2018-05" db="EMBL/GenBank/DDBJ databases">
        <authorList>
            <person name="Lanie J.A."/>
            <person name="Ng W.-L."/>
            <person name="Kazmierczak K.M."/>
            <person name="Andrzejewski T.M."/>
            <person name="Davidsen T.M."/>
            <person name="Wayne K.J."/>
            <person name="Tettelin H."/>
            <person name="Glass J.I."/>
            <person name="Rusch D."/>
            <person name="Podicherti R."/>
            <person name="Tsui H.-C.T."/>
            <person name="Winkler M.E."/>
        </authorList>
    </citation>
    <scope>NUCLEOTIDE SEQUENCE</scope>
</reference>
<name>A0A383E005_9ZZZZ</name>